<comment type="caution">
    <text evidence="1">The sequence shown here is derived from an EMBL/GenBank/DDBJ whole genome shotgun (WGS) entry which is preliminary data.</text>
</comment>
<dbReference type="AlphaFoldDB" id="A0A329M2S0"/>
<sequence>MQEQADSSLIYTKNKYFFVIPLRIRHNSTKQGDKLSGGKLLRMHARTGGLQDSMSHAPPFFFPINRWLFYNLVKQQKGCWKNGTL</sequence>
<evidence type="ECO:0000313" key="1">
    <source>
        <dbReference type="EMBL" id="RAV11237.1"/>
    </source>
</evidence>
<dbReference type="EMBL" id="QMFB01000038">
    <property type="protein sequence ID" value="RAV11237.1"/>
    <property type="molecule type" value="Genomic_DNA"/>
</dbReference>
<evidence type="ECO:0000313" key="2">
    <source>
        <dbReference type="Proteomes" id="UP000250369"/>
    </source>
</evidence>
<accession>A0A329M2S0</accession>
<keyword evidence="2" id="KW-1185">Reference proteome</keyword>
<gene>
    <name evidence="1" type="ORF">DQG23_36510</name>
</gene>
<protein>
    <submittedName>
        <fullName evidence="1">Uncharacterized protein</fullName>
    </submittedName>
</protein>
<reference evidence="1 2" key="1">
    <citation type="journal article" date="2009" name="Int. J. Syst. Evol. Microbiol.">
        <title>Paenibacillus contaminans sp. nov., isolated from a contaminated laboratory plate.</title>
        <authorList>
            <person name="Chou J.H."/>
            <person name="Lee J.H."/>
            <person name="Lin M.C."/>
            <person name="Chang P.S."/>
            <person name="Arun A.B."/>
            <person name="Young C.C."/>
            <person name="Chen W.M."/>
        </authorList>
    </citation>
    <scope>NUCLEOTIDE SEQUENCE [LARGE SCALE GENOMIC DNA]</scope>
    <source>
        <strain evidence="1 2">CKOBP-6</strain>
    </source>
</reference>
<organism evidence="1 2">
    <name type="scientific">Paenibacillus contaminans</name>
    <dbReference type="NCBI Taxonomy" id="450362"/>
    <lineage>
        <taxon>Bacteria</taxon>
        <taxon>Bacillati</taxon>
        <taxon>Bacillota</taxon>
        <taxon>Bacilli</taxon>
        <taxon>Bacillales</taxon>
        <taxon>Paenibacillaceae</taxon>
        <taxon>Paenibacillus</taxon>
    </lineage>
</organism>
<dbReference type="Proteomes" id="UP000250369">
    <property type="component" value="Unassembled WGS sequence"/>
</dbReference>
<proteinExistence type="predicted"/>
<name>A0A329M2S0_9BACL</name>